<dbReference type="AlphaFoldDB" id="A0A0R2LHD0"/>
<sequence length="112" mass="12748">MVGCSTNKSNQTTKPNNQISVTYQLQNNGKKIAEKKVHTKKNAKVITGLKKAWTVKDKEGMITSIDGHQQDTDKNIFWTYTINDKTIKKGAQEQKVKNNDKVTFNLSKYQDD</sequence>
<dbReference type="STRING" id="449659.IV66_GL000738"/>
<name>A0A0R2LHD0_9LACO</name>
<evidence type="ECO:0000313" key="2">
    <source>
        <dbReference type="EMBL" id="KRO01205.1"/>
    </source>
</evidence>
<comment type="caution">
    <text evidence="2">The sequence shown here is derived from an EMBL/GenBank/DDBJ whole genome shotgun (WGS) entry which is preliminary data.</text>
</comment>
<dbReference type="PATRIC" id="fig|449659.4.peg.744"/>
<evidence type="ECO:0000259" key="1">
    <source>
        <dbReference type="Pfam" id="PF14478"/>
    </source>
</evidence>
<gene>
    <name evidence="2" type="ORF">IV66_GL000738</name>
</gene>
<dbReference type="InterPro" id="IPR027954">
    <property type="entry name" value="Transcobalamin-like_C"/>
</dbReference>
<accession>A0A0R2LHD0</accession>
<feature type="domain" description="Transcobalamin-like C-terminal" evidence="1">
    <location>
        <begin position="43"/>
        <end position="108"/>
    </location>
</feature>
<reference evidence="2 3" key="1">
    <citation type="journal article" date="2015" name="Genome Announc.">
        <title>Expanding the biotechnology potential of lactobacilli through comparative genomics of 213 strains and associated genera.</title>
        <authorList>
            <person name="Sun Z."/>
            <person name="Harris H.M."/>
            <person name="McCann A."/>
            <person name="Guo C."/>
            <person name="Argimon S."/>
            <person name="Zhang W."/>
            <person name="Yang X."/>
            <person name="Jeffery I.B."/>
            <person name="Cooney J.C."/>
            <person name="Kagawa T.F."/>
            <person name="Liu W."/>
            <person name="Song Y."/>
            <person name="Salvetti E."/>
            <person name="Wrobel A."/>
            <person name="Rasinkangas P."/>
            <person name="Parkhill J."/>
            <person name="Rea M.C."/>
            <person name="O'Sullivan O."/>
            <person name="Ritari J."/>
            <person name="Douillard F.P."/>
            <person name="Paul Ross R."/>
            <person name="Yang R."/>
            <person name="Briner A.E."/>
            <person name="Felis G.E."/>
            <person name="de Vos W.M."/>
            <person name="Barrangou R."/>
            <person name="Klaenhammer T.R."/>
            <person name="Caufield P.W."/>
            <person name="Cui Y."/>
            <person name="Zhang H."/>
            <person name="O'Toole P.W."/>
        </authorList>
    </citation>
    <scope>NUCLEOTIDE SEQUENCE [LARGE SCALE GENOMIC DNA]</scope>
    <source>
        <strain evidence="2 3">NBRC 103219</strain>
    </source>
</reference>
<dbReference type="Gene3D" id="2.170.130.30">
    <property type="match status" value="1"/>
</dbReference>
<protein>
    <recommendedName>
        <fullName evidence="1">Transcobalamin-like C-terminal domain-containing protein</fullName>
    </recommendedName>
</protein>
<evidence type="ECO:0000313" key="3">
    <source>
        <dbReference type="Proteomes" id="UP000051886"/>
    </source>
</evidence>
<dbReference type="Pfam" id="PF14478">
    <property type="entry name" value="DUF4430"/>
    <property type="match status" value="1"/>
</dbReference>
<dbReference type="Proteomes" id="UP000051886">
    <property type="component" value="Unassembled WGS sequence"/>
</dbReference>
<proteinExistence type="predicted"/>
<dbReference type="EMBL" id="JQCN01000013">
    <property type="protein sequence ID" value="KRO01205.1"/>
    <property type="molecule type" value="Genomic_DNA"/>
</dbReference>
<organism evidence="2 3">
    <name type="scientific">Ligilactobacillus pobuzihii</name>
    <dbReference type="NCBI Taxonomy" id="449659"/>
    <lineage>
        <taxon>Bacteria</taxon>
        <taxon>Bacillati</taxon>
        <taxon>Bacillota</taxon>
        <taxon>Bacilli</taxon>
        <taxon>Lactobacillales</taxon>
        <taxon>Lactobacillaceae</taxon>
        <taxon>Ligilactobacillus</taxon>
    </lineage>
</organism>
<keyword evidence="3" id="KW-1185">Reference proteome</keyword>